<accession>A0A3D9B0D2</accession>
<gene>
    <name evidence="2" type="ORF">DRF67_12780</name>
</gene>
<dbReference type="Proteomes" id="UP000256257">
    <property type="component" value="Unassembled WGS sequence"/>
</dbReference>
<dbReference type="EMBL" id="QNVV01000010">
    <property type="protein sequence ID" value="REC47083.1"/>
    <property type="molecule type" value="Genomic_DNA"/>
</dbReference>
<keyword evidence="3" id="KW-1185">Reference proteome</keyword>
<name>A0A3D9B0D2_9FLAO</name>
<protein>
    <recommendedName>
        <fullName evidence="1">DUF6759 domain-containing protein</fullName>
    </recommendedName>
</protein>
<dbReference type="OrthoDB" id="1250055at2"/>
<organism evidence="2 3">
    <name type="scientific">Chryseobacterium pennipullorum</name>
    <dbReference type="NCBI Taxonomy" id="2258963"/>
    <lineage>
        <taxon>Bacteria</taxon>
        <taxon>Pseudomonadati</taxon>
        <taxon>Bacteroidota</taxon>
        <taxon>Flavobacteriia</taxon>
        <taxon>Flavobacteriales</taxon>
        <taxon>Weeksellaceae</taxon>
        <taxon>Chryseobacterium group</taxon>
        <taxon>Chryseobacterium</taxon>
    </lineage>
</organism>
<dbReference type="RefSeq" id="WP_115928675.1">
    <property type="nucleotide sequence ID" value="NZ_QNVV01000010.1"/>
</dbReference>
<evidence type="ECO:0000313" key="3">
    <source>
        <dbReference type="Proteomes" id="UP000256257"/>
    </source>
</evidence>
<dbReference type="InterPro" id="IPR046647">
    <property type="entry name" value="DUF6759"/>
</dbReference>
<proteinExistence type="predicted"/>
<evidence type="ECO:0000259" key="1">
    <source>
        <dbReference type="Pfam" id="PF20545"/>
    </source>
</evidence>
<sequence>MKKIFFLLFICIFSLGFSQKKKKSKSKAVVEKETIIIYTEQEAEVSKEARVIAGFLKQNPGHARTDFFKRKLIDMIMADNSPEAKPTIKPISKEKIENIVKNNELNSGKVIAAKKTAPAGKASTTADDKTVAAIDALKEDLLKEGRSSYASVGSAKSAGASKAGPSEENKRRAAMLTHLFSTDVNKNEAYVNIKNRSACNLIVKINGKKYYNLSVPARGENFILIDKGEYVLTTMVCDAKYSSLKKINQDIEIALNVAD</sequence>
<feature type="domain" description="DUF6759" evidence="1">
    <location>
        <begin position="166"/>
        <end position="256"/>
    </location>
</feature>
<comment type="caution">
    <text evidence="2">The sequence shown here is derived from an EMBL/GenBank/DDBJ whole genome shotgun (WGS) entry which is preliminary data.</text>
</comment>
<dbReference type="Pfam" id="PF20545">
    <property type="entry name" value="DUF6759"/>
    <property type="match status" value="1"/>
</dbReference>
<evidence type="ECO:0000313" key="2">
    <source>
        <dbReference type="EMBL" id="REC47083.1"/>
    </source>
</evidence>
<reference evidence="2 3" key="1">
    <citation type="submission" date="2018-06" db="EMBL/GenBank/DDBJ databases">
        <title>Novel Chryseobacterium species.</title>
        <authorList>
            <person name="Newman J."/>
            <person name="Hugo C."/>
            <person name="Oosthuizen L."/>
            <person name="Charimba G."/>
        </authorList>
    </citation>
    <scope>NUCLEOTIDE SEQUENCE [LARGE SCALE GENOMIC DNA]</scope>
    <source>
        <strain evidence="2 3">7_F195</strain>
    </source>
</reference>
<dbReference type="AlphaFoldDB" id="A0A3D9B0D2"/>